<dbReference type="InterPro" id="IPR000595">
    <property type="entry name" value="cNMP-bd_dom"/>
</dbReference>
<dbReference type="InterPro" id="IPR002048">
    <property type="entry name" value="EF_hand_dom"/>
</dbReference>
<dbReference type="GO" id="GO:0005524">
    <property type="term" value="F:ATP binding"/>
    <property type="evidence" value="ECO:0007669"/>
    <property type="project" value="UniProtKB-UniRule"/>
</dbReference>
<keyword evidence="6 8" id="KW-0067">ATP-binding</keyword>
<feature type="domain" description="Cyclic nucleotide-binding" evidence="11">
    <location>
        <begin position="951"/>
        <end position="1040"/>
    </location>
</feature>
<dbReference type="Gene3D" id="1.10.238.10">
    <property type="entry name" value="EF-hand"/>
    <property type="match status" value="1"/>
</dbReference>
<dbReference type="InterPro" id="IPR008271">
    <property type="entry name" value="Ser/Thr_kinase_AS"/>
</dbReference>
<dbReference type="CDD" id="cd05117">
    <property type="entry name" value="STKc_CAMK"/>
    <property type="match status" value="1"/>
</dbReference>
<feature type="domain" description="EF-hand" evidence="12">
    <location>
        <begin position="456"/>
        <end position="491"/>
    </location>
</feature>
<evidence type="ECO:0000313" key="13">
    <source>
        <dbReference type="EMBL" id="KAL1521002.1"/>
    </source>
</evidence>
<organism evidence="13 14">
    <name type="scientific">Prymnesium parvum</name>
    <name type="common">Toxic golden alga</name>
    <dbReference type="NCBI Taxonomy" id="97485"/>
    <lineage>
        <taxon>Eukaryota</taxon>
        <taxon>Haptista</taxon>
        <taxon>Haptophyta</taxon>
        <taxon>Prymnesiophyceae</taxon>
        <taxon>Prymnesiales</taxon>
        <taxon>Prymnesiaceae</taxon>
        <taxon>Prymnesium</taxon>
    </lineage>
</organism>
<dbReference type="Pfam" id="PF00027">
    <property type="entry name" value="cNMP_binding"/>
    <property type="match status" value="4"/>
</dbReference>
<proteinExistence type="predicted"/>
<dbReference type="InterPro" id="IPR017441">
    <property type="entry name" value="Protein_kinase_ATP_BS"/>
</dbReference>
<dbReference type="SUPFAM" id="SSF47473">
    <property type="entry name" value="EF-hand"/>
    <property type="match status" value="1"/>
</dbReference>
<feature type="domain" description="Cyclic nucleotide-binding" evidence="11">
    <location>
        <begin position="662"/>
        <end position="717"/>
    </location>
</feature>
<dbReference type="Proteomes" id="UP001515480">
    <property type="component" value="Unassembled WGS sequence"/>
</dbReference>
<dbReference type="PROSITE" id="PS50042">
    <property type="entry name" value="CNMP_BINDING_3"/>
    <property type="match status" value="4"/>
</dbReference>
<evidence type="ECO:0000256" key="4">
    <source>
        <dbReference type="ARBA" id="ARBA00022741"/>
    </source>
</evidence>
<evidence type="ECO:0000259" key="10">
    <source>
        <dbReference type="PROSITE" id="PS50011"/>
    </source>
</evidence>
<dbReference type="GO" id="GO:0005509">
    <property type="term" value="F:calcium ion binding"/>
    <property type="evidence" value="ECO:0007669"/>
    <property type="project" value="InterPro"/>
</dbReference>
<dbReference type="GO" id="GO:0005952">
    <property type="term" value="C:cAMP-dependent protein kinase complex"/>
    <property type="evidence" value="ECO:0007669"/>
    <property type="project" value="TreeGrafter"/>
</dbReference>
<dbReference type="PROSITE" id="PS50222">
    <property type="entry name" value="EF_HAND_2"/>
    <property type="match status" value="1"/>
</dbReference>
<evidence type="ECO:0000256" key="2">
    <source>
        <dbReference type="ARBA" id="ARBA00022535"/>
    </source>
</evidence>
<feature type="compositionally biased region" description="Low complexity" evidence="9">
    <location>
        <begin position="71"/>
        <end position="82"/>
    </location>
</feature>
<evidence type="ECO:0008006" key="15">
    <source>
        <dbReference type="Google" id="ProtNLM"/>
    </source>
</evidence>
<name>A0AB34JJR3_PRYPA</name>
<evidence type="ECO:0000256" key="7">
    <source>
        <dbReference type="ARBA" id="ARBA00022992"/>
    </source>
</evidence>
<evidence type="ECO:0000256" key="3">
    <source>
        <dbReference type="ARBA" id="ARBA00022679"/>
    </source>
</evidence>
<dbReference type="Gene3D" id="2.60.120.10">
    <property type="entry name" value="Jelly Rolls"/>
    <property type="match status" value="4"/>
</dbReference>
<keyword evidence="5" id="KW-0418">Kinase</keyword>
<dbReference type="GO" id="GO:0030553">
    <property type="term" value="F:cGMP binding"/>
    <property type="evidence" value="ECO:0007669"/>
    <property type="project" value="UniProtKB-KW"/>
</dbReference>
<dbReference type="SUPFAM" id="SSF51206">
    <property type="entry name" value="cAMP-binding domain-like"/>
    <property type="match status" value="4"/>
</dbReference>
<dbReference type="Gene3D" id="1.10.510.10">
    <property type="entry name" value="Transferase(Phosphotransferase) domain 1"/>
    <property type="match status" value="1"/>
</dbReference>
<evidence type="ECO:0000259" key="12">
    <source>
        <dbReference type="PROSITE" id="PS50222"/>
    </source>
</evidence>
<dbReference type="FunFam" id="1.10.510.10:FF:000571">
    <property type="entry name" value="Maternal embryonic leucine zipper kinase"/>
    <property type="match status" value="1"/>
</dbReference>
<dbReference type="GO" id="GO:0004691">
    <property type="term" value="F:cAMP-dependent protein kinase activity"/>
    <property type="evidence" value="ECO:0007669"/>
    <property type="project" value="TreeGrafter"/>
</dbReference>
<evidence type="ECO:0000256" key="9">
    <source>
        <dbReference type="SAM" id="MobiDB-lite"/>
    </source>
</evidence>
<dbReference type="SUPFAM" id="SSF56112">
    <property type="entry name" value="Protein kinase-like (PK-like)"/>
    <property type="match status" value="1"/>
</dbReference>
<evidence type="ECO:0000256" key="8">
    <source>
        <dbReference type="PROSITE-ProRule" id="PRU10141"/>
    </source>
</evidence>
<evidence type="ECO:0000256" key="6">
    <source>
        <dbReference type="ARBA" id="ARBA00022840"/>
    </source>
</evidence>
<dbReference type="PANTHER" id="PTHR24353">
    <property type="entry name" value="CYCLIC NUCLEOTIDE-DEPENDENT PROTEIN KINASE"/>
    <property type="match status" value="1"/>
</dbReference>
<feature type="compositionally biased region" description="Polar residues" evidence="9">
    <location>
        <begin position="839"/>
        <end position="856"/>
    </location>
</feature>
<keyword evidence="1" id="KW-0723">Serine/threonine-protein kinase</keyword>
<dbReference type="InterPro" id="IPR018488">
    <property type="entry name" value="cNMP-bd_CS"/>
</dbReference>
<dbReference type="PROSITE" id="PS00108">
    <property type="entry name" value="PROTEIN_KINASE_ST"/>
    <property type="match status" value="1"/>
</dbReference>
<keyword evidence="4 8" id="KW-0547">Nucleotide-binding</keyword>
<feature type="region of interest" description="Disordered" evidence="9">
    <location>
        <begin position="839"/>
        <end position="859"/>
    </location>
</feature>
<evidence type="ECO:0000256" key="5">
    <source>
        <dbReference type="ARBA" id="ARBA00022777"/>
    </source>
</evidence>
<evidence type="ECO:0000313" key="14">
    <source>
        <dbReference type="Proteomes" id="UP001515480"/>
    </source>
</evidence>
<gene>
    <name evidence="13" type="ORF">AB1Y20_022559</name>
</gene>
<dbReference type="InterPro" id="IPR000719">
    <property type="entry name" value="Prot_kinase_dom"/>
</dbReference>
<dbReference type="InterPro" id="IPR011992">
    <property type="entry name" value="EF-hand-dom_pair"/>
</dbReference>
<dbReference type="InterPro" id="IPR018490">
    <property type="entry name" value="cNMP-bd_dom_sf"/>
</dbReference>
<accession>A0AB34JJR3</accession>
<reference evidence="13 14" key="1">
    <citation type="journal article" date="2024" name="Science">
        <title>Giant polyketide synthase enzymes in the biosynthesis of giant marine polyether toxins.</title>
        <authorList>
            <person name="Fallon T.R."/>
            <person name="Shende V.V."/>
            <person name="Wierzbicki I.H."/>
            <person name="Pendleton A.L."/>
            <person name="Watervoot N.F."/>
            <person name="Auber R.P."/>
            <person name="Gonzalez D.J."/>
            <person name="Wisecaver J.H."/>
            <person name="Moore B.S."/>
        </authorList>
    </citation>
    <scope>NUCLEOTIDE SEQUENCE [LARGE SCALE GENOMIC DNA]</scope>
    <source>
        <strain evidence="13 14">12B1</strain>
    </source>
</reference>
<feature type="binding site" evidence="8">
    <location>
        <position position="162"/>
    </location>
    <ligand>
        <name>ATP</name>
        <dbReference type="ChEBI" id="CHEBI:30616"/>
    </ligand>
</feature>
<feature type="domain" description="Cyclic nucleotide-binding" evidence="11">
    <location>
        <begin position="787"/>
        <end position="915"/>
    </location>
</feature>
<evidence type="ECO:0000259" key="11">
    <source>
        <dbReference type="PROSITE" id="PS50042"/>
    </source>
</evidence>
<dbReference type="PROSITE" id="PS00107">
    <property type="entry name" value="PROTEIN_KINASE_ATP"/>
    <property type="match status" value="1"/>
</dbReference>
<feature type="region of interest" description="Disordered" evidence="9">
    <location>
        <begin position="976"/>
        <end position="998"/>
    </location>
</feature>
<keyword evidence="14" id="KW-1185">Reference proteome</keyword>
<feature type="compositionally biased region" description="Low complexity" evidence="9">
    <location>
        <begin position="53"/>
        <end position="63"/>
    </location>
</feature>
<feature type="region of interest" description="Disordered" evidence="9">
    <location>
        <begin position="49"/>
        <end position="82"/>
    </location>
</feature>
<dbReference type="PROSITE" id="PS50011">
    <property type="entry name" value="PROTEIN_KINASE_DOM"/>
    <property type="match status" value="1"/>
</dbReference>
<sequence>MVAVAPGPRMEQLRRVIGAAPALVAASRALTSCAHRLVAGTPRLRAPPLQLEPRAAGRLPRLGRGLRHASGDASASSSSSSKPGSAALMAGMAAVPVTVGAAWLWYNQEPDVQPSTGHGVDGEVSRALVSSKYELKTKLGKGGFGDVYLAIDNASGEQVAIKVLSLGAQPREMIEMEAYAMRRIGRHPNIVGLRDVVWVQPDSENSKGEVWLVMDLAAGGGLFERLVEEGAYSERQAASVVQQVALAIYHLHSRGIVHRDIKPENVVFGGKDADAPVRLIDFGTAVVIEEEGAMIKGGGRIGTWSYWAPEQLAQAPYDFAVDMWSLGVLMYILLVGYHPFDPEGVASEQEILANMRANRIEFDSPEWGGVSEQAKSLVQQMLCPDPAKRLKADQVVTHSWVLGEGVPASPLPATHERLSAFIKARHAFYGSLLMGLLAHHLSSSTSAEGVGAATEASFDAFEVGWRALDVDGKGHIDANDLRRVCLDMGYKVTEKDVENMLMVLSPTVEKAQEQLSTQATPPTISFERYKATMQASFIRQYDKGEYVFKAGDPVEEFFVITRGTCEVRTVGNEGGRVIATLGPGDFFGETGLLEGRRKRAASVICLTPVEVMAMDRAVFNQVAGGGDESKLSKSMRHKALMRQQARLLKVLNTAAIVQQQRRKYPKGEIIFQQGEPAEHFYILESGQLEMSVTAPDGRSLRVKSLKPGDHFGYDALLSEFHDTTVTCLTNAEVTAVPRNELRLASKNDEYLEQTAKAQAELGINAVKEASHYSHEAQILPMMARAAAEGGIEYDKYEDMLSKMQTVQFKEGETVFCQGDQATSVYLVVAGKLDCEVGWTPSSKSNGDKSTSASPSNGDERCVVATLGPGDHFGETALLEDRKVRNATVRCVAPLCELKAMANERFSECLAESPQLAEAVRQAAKMRTTQRVRRAIEAAADSGVATIVNVAPGEVIFRQGDRSSAFYMIESGHVEMSLTPTREDDDDDDEPTPVPIRKYGPGECFGASGLMAGDNTRRNTATAITPVTLKVIPHKHFTVMLRDNNFLKAGLLSTNALMEKLEKNAKIFDELDDEVVQRALRK</sequence>
<feature type="domain" description="Protein kinase" evidence="10">
    <location>
        <begin position="133"/>
        <end position="401"/>
    </location>
</feature>
<dbReference type="SMART" id="SM00220">
    <property type="entry name" value="S_TKc"/>
    <property type="match status" value="1"/>
</dbReference>
<dbReference type="PROSITE" id="PS00889">
    <property type="entry name" value="CNMP_BINDING_2"/>
    <property type="match status" value="1"/>
</dbReference>
<dbReference type="InterPro" id="IPR014710">
    <property type="entry name" value="RmlC-like_jellyroll"/>
</dbReference>
<keyword evidence="7" id="KW-0142">cGMP-binding</keyword>
<dbReference type="InterPro" id="IPR011009">
    <property type="entry name" value="Kinase-like_dom_sf"/>
</dbReference>
<keyword evidence="2" id="KW-0140">cGMP</keyword>
<dbReference type="EMBL" id="JBGBPQ010000008">
    <property type="protein sequence ID" value="KAL1521002.1"/>
    <property type="molecule type" value="Genomic_DNA"/>
</dbReference>
<comment type="caution">
    <text evidence="13">The sequence shown here is derived from an EMBL/GenBank/DDBJ whole genome shotgun (WGS) entry which is preliminary data.</text>
</comment>
<dbReference type="Pfam" id="PF00069">
    <property type="entry name" value="Pkinase"/>
    <property type="match status" value="1"/>
</dbReference>
<keyword evidence="3" id="KW-0808">Transferase</keyword>
<dbReference type="SMART" id="SM00100">
    <property type="entry name" value="cNMP"/>
    <property type="match status" value="4"/>
</dbReference>
<feature type="domain" description="Cyclic nucleotide-binding" evidence="11">
    <location>
        <begin position="539"/>
        <end position="624"/>
    </location>
</feature>
<dbReference type="AlphaFoldDB" id="A0AB34JJR3"/>
<dbReference type="CDD" id="cd00038">
    <property type="entry name" value="CAP_ED"/>
    <property type="match status" value="4"/>
</dbReference>
<protein>
    <recommendedName>
        <fullName evidence="15">cGMP-dependent protein kinase</fullName>
    </recommendedName>
</protein>
<evidence type="ECO:0000256" key="1">
    <source>
        <dbReference type="ARBA" id="ARBA00022527"/>
    </source>
</evidence>